<protein>
    <submittedName>
        <fullName evidence="2">GCN5-related N-acetyltransferase</fullName>
    </submittedName>
</protein>
<dbReference type="SUPFAM" id="SSF55729">
    <property type="entry name" value="Acyl-CoA N-acyltransferases (Nat)"/>
    <property type="match status" value="1"/>
</dbReference>
<sequence>MMELHTDRLILREFVADDWPAVLAYQSDPRYLRLYEWTARSEADVRAFVQLFIDQQQQRPRTRYQLAITLKADGRLIGNCGIRVVAARNPVSPEERNRVFTANDQAAADKNPVSGAHEAARAHDADIGYELAPDAWGHGYATEAARAIVRFGFETLGLHRISADTVADNTASARVLQKLGLTLEGRLRDKLYYKGRYWDVVLFGMIRPDQA</sequence>
<dbReference type="PROSITE" id="PS51186">
    <property type="entry name" value="GNAT"/>
    <property type="match status" value="1"/>
</dbReference>
<evidence type="ECO:0000313" key="3">
    <source>
        <dbReference type="Proteomes" id="UP000215027"/>
    </source>
</evidence>
<proteinExistence type="predicted"/>
<dbReference type="KEGG" id="pbf:CFX0092_B0661"/>
<dbReference type="Pfam" id="PF13302">
    <property type="entry name" value="Acetyltransf_3"/>
    <property type="match status" value="1"/>
</dbReference>
<organism evidence="2 3">
    <name type="scientific">Candidatus Promineifilum breve</name>
    <dbReference type="NCBI Taxonomy" id="1806508"/>
    <lineage>
        <taxon>Bacteria</taxon>
        <taxon>Bacillati</taxon>
        <taxon>Chloroflexota</taxon>
        <taxon>Ardenticatenia</taxon>
        <taxon>Candidatus Promineifilales</taxon>
        <taxon>Candidatus Promineifilaceae</taxon>
        <taxon>Candidatus Promineifilum</taxon>
    </lineage>
</organism>
<feature type="domain" description="N-acetyltransferase" evidence="1">
    <location>
        <begin position="9"/>
        <end position="199"/>
    </location>
</feature>
<dbReference type="PANTHER" id="PTHR43792">
    <property type="entry name" value="GNAT FAMILY, PUTATIVE (AFU_ORTHOLOGUE AFUA_3G00765)-RELATED-RELATED"/>
    <property type="match status" value="1"/>
</dbReference>
<dbReference type="InterPro" id="IPR000182">
    <property type="entry name" value="GNAT_dom"/>
</dbReference>
<dbReference type="Gene3D" id="3.40.630.30">
    <property type="match status" value="1"/>
</dbReference>
<accession>A0A160TA50</accession>
<dbReference type="AlphaFoldDB" id="A0A160TA50"/>
<dbReference type="GO" id="GO:0016747">
    <property type="term" value="F:acyltransferase activity, transferring groups other than amino-acyl groups"/>
    <property type="evidence" value="ECO:0007669"/>
    <property type="project" value="InterPro"/>
</dbReference>
<reference evidence="2" key="1">
    <citation type="submission" date="2016-01" db="EMBL/GenBank/DDBJ databases">
        <authorList>
            <person name="Mcilroy J.S."/>
            <person name="Karst M S."/>
            <person name="Albertsen M."/>
        </authorList>
    </citation>
    <scope>NUCLEOTIDE SEQUENCE</scope>
    <source>
        <strain evidence="2">Cfx-K</strain>
    </source>
</reference>
<dbReference type="InterPro" id="IPR051531">
    <property type="entry name" value="N-acetyltransferase"/>
</dbReference>
<evidence type="ECO:0000313" key="2">
    <source>
        <dbReference type="EMBL" id="CUS06195.1"/>
    </source>
</evidence>
<dbReference type="RefSeq" id="WP_197699955.1">
    <property type="nucleotide sequence ID" value="NZ_LN890656.1"/>
</dbReference>
<dbReference type="Proteomes" id="UP000215027">
    <property type="component" value="Chromosome II"/>
</dbReference>
<name>A0A160TA50_9CHLR</name>
<dbReference type="EMBL" id="LN890656">
    <property type="protein sequence ID" value="CUS06195.1"/>
    <property type="molecule type" value="Genomic_DNA"/>
</dbReference>
<keyword evidence="3" id="KW-1185">Reference proteome</keyword>
<dbReference type="InterPro" id="IPR016181">
    <property type="entry name" value="Acyl_CoA_acyltransferase"/>
</dbReference>
<evidence type="ECO:0000259" key="1">
    <source>
        <dbReference type="PROSITE" id="PS51186"/>
    </source>
</evidence>
<gene>
    <name evidence="2" type="ORF">CFX0092_B0661</name>
</gene>